<protein>
    <recommendedName>
        <fullName evidence="5">RxLR effector protein</fullName>
    </recommendedName>
</protein>
<sequence length="170" mass="19667">MHQRYILLTTAVMLLVSCNGVSTSFSDELSTRTSLDPPDATQVNKARFLRKHKMVKDNSNDLDQEERGISESMVSSLRYNMQTPIHDLLVALKKHDGILLKYLSSYDYDLMEQAVSSKTTMTWIEHWMNQDFHPSVVAKQFNAAKFVKESDEWKAWIAYAAQYLRQKKIS</sequence>
<evidence type="ECO:0000256" key="3">
    <source>
        <dbReference type="ARBA" id="ARBA00022525"/>
    </source>
</evidence>
<comment type="subcellular location">
    <subcellularLocation>
        <location evidence="1 5">Secreted</location>
    </subcellularLocation>
</comment>
<dbReference type="InterPro" id="IPR031825">
    <property type="entry name" value="RXLR"/>
</dbReference>
<evidence type="ECO:0000256" key="5">
    <source>
        <dbReference type="RuleBase" id="RU367124"/>
    </source>
</evidence>
<organism evidence="6 7">
    <name type="scientific">Phytophthora megakarya</name>
    <dbReference type="NCBI Taxonomy" id="4795"/>
    <lineage>
        <taxon>Eukaryota</taxon>
        <taxon>Sar</taxon>
        <taxon>Stramenopiles</taxon>
        <taxon>Oomycota</taxon>
        <taxon>Peronosporomycetes</taxon>
        <taxon>Peronosporales</taxon>
        <taxon>Peronosporaceae</taxon>
        <taxon>Phytophthora</taxon>
    </lineage>
</organism>
<feature type="signal peptide" evidence="5">
    <location>
        <begin position="1"/>
        <end position="23"/>
    </location>
</feature>
<dbReference type="AlphaFoldDB" id="A0A225W2J1"/>
<reference evidence="7" key="1">
    <citation type="submission" date="2017-03" db="EMBL/GenBank/DDBJ databases">
        <title>Phytopthora megakarya and P. palmivora, two closely related causual agents of cacao black pod achieved similar genome size and gene model numbers by different mechanisms.</title>
        <authorList>
            <person name="Ali S."/>
            <person name="Shao J."/>
            <person name="Larry D.J."/>
            <person name="Kronmiller B."/>
            <person name="Shen D."/>
            <person name="Strem M.D."/>
            <person name="Melnick R.L."/>
            <person name="Guiltinan M.J."/>
            <person name="Tyler B.M."/>
            <person name="Meinhardt L.W."/>
            <person name="Bailey B.A."/>
        </authorList>
    </citation>
    <scope>NUCLEOTIDE SEQUENCE [LARGE SCALE GENOMIC DNA]</scope>
    <source>
        <strain evidence="7">zdho120</strain>
    </source>
</reference>
<gene>
    <name evidence="6" type="ORF">PHMEG_00015348</name>
</gene>
<evidence type="ECO:0000256" key="2">
    <source>
        <dbReference type="ARBA" id="ARBA00010400"/>
    </source>
</evidence>
<comment type="caution">
    <text evidence="6">The sequence shown here is derived from an EMBL/GenBank/DDBJ whole genome shotgun (WGS) entry which is preliminary data.</text>
</comment>
<evidence type="ECO:0000313" key="7">
    <source>
        <dbReference type="Proteomes" id="UP000198211"/>
    </source>
</evidence>
<comment type="similarity">
    <text evidence="2 5">Belongs to the RxLR effector family.</text>
</comment>
<keyword evidence="7" id="KW-1185">Reference proteome</keyword>
<dbReference type="PROSITE" id="PS51257">
    <property type="entry name" value="PROKAR_LIPOPROTEIN"/>
    <property type="match status" value="1"/>
</dbReference>
<accession>A0A225W2J1</accession>
<dbReference type="Proteomes" id="UP000198211">
    <property type="component" value="Unassembled WGS sequence"/>
</dbReference>
<dbReference type="GO" id="GO:0005576">
    <property type="term" value="C:extracellular region"/>
    <property type="evidence" value="ECO:0007669"/>
    <property type="project" value="UniProtKB-SubCell"/>
</dbReference>
<comment type="domain">
    <text evidence="5">The RxLR-dEER motif acts to carry the protein into the host cell cytoplasm through binding to cell surface phosphatidylinositol-3-phosphate.</text>
</comment>
<comment type="function">
    <text evidence="5">Effector that suppresses plant defense responses during pathogen infection.</text>
</comment>
<feature type="chain" id="PRO_5028513252" description="RxLR effector protein" evidence="5">
    <location>
        <begin position="24"/>
        <end position="170"/>
    </location>
</feature>
<keyword evidence="3 5" id="KW-0964">Secreted</keyword>
<proteinExistence type="inferred from homology"/>
<dbReference type="EMBL" id="NBNE01002079">
    <property type="protein sequence ID" value="OWZ11604.1"/>
    <property type="molecule type" value="Genomic_DNA"/>
</dbReference>
<evidence type="ECO:0000256" key="4">
    <source>
        <dbReference type="ARBA" id="ARBA00022729"/>
    </source>
</evidence>
<evidence type="ECO:0000256" key="1">
    <source>
        <dbReference type="ARBA" id="ARBA00004613"/>
    </source>
</evidence>
<name>A0A225W2J1_9STRA</name>
<keyword evidence="4 5" id="KW-0732">Signal</keyword>
<dbReference type="Pfam" id="PF16810">
    <property type="entry name" value="RXLR"/>
    <property type="match status" value="1"/>
</dbReference>
<evidence type="ECO:0000313" key="6">
    <source>
        <dbReference type="EMBL" id="OWZ11604.1"/>
    </source>
</evidence>